<accession>A0AAV2H3F3</accession>
<comment type="caution">
    <text evidence="2">The sequence shown here is derived from an EMBL/GenBank/DDBJ whole genome shotgun (WGS) entry which is preliminary data.</text>
</comment>
<reference evidence="2 3" key="1">
    <citation type="submission" date="2024-04" db="EMBL/GenBank/DDBJ databases">
        <authorList>
            <consortium name="Genoscope - CEA"/>
            <person name="William W."/>
        </authorList>
    </citation>
    <scope>NUCLEOTIDE SEQUENCE [LARGE SCALE GENOMIC DNA]</scope>
</reference>
<dbReference type="EMBL" id="CAXITT010000028">
    <property type="protein sequence ID" value="CAL1528181.1"/>
    <property type="molecule type" value="Genomic_DNA"/>
</dbReference>
<feature type="non-terminal residue" evidence="2">
    <location>
        <position position="169"/>
    </location>
</feature>
<gene>
    <name evidence="2" type="ORF">GSLYS_00002351001</name>
</gene>
<feature type="non-terminal residue" evidence="2">
    <location>
        <position position="1"/>
    </location>
</feature>
<evidence type="ECO:0000313" key="2">
    <source>
        <dbReference type="EMBL" id="CAL1528181.1"/>
    </source>
</evidence>
<feature type="transmembrane region" description="Helical" evidence="1">
    <location>
        <begin position="86"/>
        <end position="110"/>
    </location>
</feature>
<organism evidence="2 3">
    <name type="scientific">Lymnaea stagnalis</name>
    <name type="common">Great pond snail</name>
    <name type="synonym">Helix stagnalis</name>
    <dbReference type="NCBI Taxonomy" id="6523"/>
    <lineage>
        <taxon>Eukaryota</taxon>
        <taxon>Metazoa</taxon>
        <taxon>Spiralia</taxon>
        <taxon>Lophotrochozoa</taxon>
        <taxon>Mollusca</taxon>
        <taxon>Gastropoda</taxon>
        <taxon>Heterobranchia</taxon>
        <taxon>Euthyneura</taxon>
        <taxon>Panpulmonata</taxon>
        <taxon>Hygrophila</taxon>
        <taxon>Lymnaeoidea</taxon>
        <taxon>Lymnaeidae</taxon>
        <taxon>Lymnaea</taxon>
    </lineage>
</organism>
<evidence type="ECO:0000256" key="1">
    <source>
        <dbReference type="SAM" id="Phobius"/>
    </source>
</evidence>
<feature type="transmembrane region" description="Helical" evidence="1">
    <location>
        <begin position="34"/>
        <end position="53"/>
    </location>
</feature>
<feature type="transmembrane region" description="Helical" evidence="1">
    <location>
        <begin position="6"/>
        <end position="27"/>
    </location>
</feature>
<dbReference type="Proteomes" id="UP001497497">
    <property type="component" value="Unassembled WGS sequence"/>
</dbReference>
<protein>
    <submittedName>
        <fullName evidence="2">Uncharacterized protein</fullName>
    </submittedName>
</protein>
<keyword evidence="1" id="KW-0812">Transmembrane</keyword>
<keyword evidence="1" id="KW-0472">Membrane</keyword>
<keyword evidence="1" id="KW-1133">Transmembrane helix</keyword>
<evidence type="ECO:0000313" key="3">
    <source>
        <dbReference type="Proteomes" id="UP001497497"/>
    </source>
</evidence>
<proteinExistence type="predicted"/>
<sequence>LPLWGRALYSYIEAFIGCVTCFPLFACLSTRYRALGAIICICYSAILLNLNIVNTVKQVKESGNNSEWIKALYIPQSLVILELTRAYALLQGIPPIFCYVLLIGICINVLRRCVLSGVYLDDTIPGTAKPHQALHVKWVFRKSKDETLKKGSFISNKTFVELMCESSKL</sequence>
<name>A0AAV2H3F3_LYMST</name>
<dbReference type="AlphaFoldDB" id="A0AAV2H3F3"/>
<keyword evidence="3" id="KW-1185">Reference proteome</keyword>